<evidence type="ECO:0000259" key="2">
    <source>
        <dbReference type="Pfam" id="PF01979"/>
    </source>
</evidence>
<dbReference type="InterPro" id="IPR011059">
    <property type="entry name" value="Metal-dep_hydrolase_composite"/>
</dbReference>
<evidence type="ECO:0000256" key="1">
    <source>
        <dbReference type="SAM" id="SignalP"/>
    </source>
</evidence>
<reference evidence="3" key="2">
    <citation type="submission" date="2021-03" db="EMBL/GenBank/DDBJ databases">
        <authorList>
            <person name="Cao W."/>
        </authorList>
    </citation>
    <scope>NUCLEOTIDE SEQUENCE</scope>
    <source>
        <strain evidence="3">110414</strain>
    </source>
</reference>
<dbReference type="Proteomes" id="UP000673447">
    <property type="component" value="Unassembled WGS sequence"/>
</dbReference>
<dbReference type="SUPFAM" id="SSF51338">
    <property type="entry name" value="Composite domain of metallo-dependent hydrolases"/>
    <property type="match status" value="2"/>
</dbReference>
<feature type="signal peptide" evidence="1">
    <location>
        <begin position="1"/>
        <end position="20"/>
    </location>
</feature>
<dbReference type="InterPro" id="IPR006680">
    <property type="entry name" value="Amidohydro-rel"/>
</dbReference>
<sequence length="424" mass="44856">MRIRLLAPVLALACAFPAAAADTVVVDAARMIDVVGGRVVDRPQVVIVDGRISAVGRQGDAVPEGARRIDLGDRTLLPGLIDMHVHLTSDPTISGYRELEFTDNFWTVVGVANSKKTVEAGFTTVRNVGSENYDDVALKQAIDRGYVPGPRIVPATYAIGATGGHCDTTELPPSMQVPSPAVADGAQAIRAVVRKLRKYGAEVIKFCATGGVLSKTDSVGGQQYTLEEMKALVEEAHQLGMKVAVHAHGTAGINDAIRAGADTIEHCSLADAESFKLAKQHGTWFSMDVYNDDYILSEGEKNGVFAESLEKERQIGRKQRETFKAANAAGVKMVFGSDGGVYPNGDNGKQFAKMVEWGMTPMQAIQAATVNAAEALGRPGDVGAIQPGRYGDLIAVDGNPLDDVGLLARVAFVMKGGQVVKAAP</sequence>
<dbReference type="Gene3D" id="2.30.40.10">
    <property type="entry name" value="Urease, subunit C, domain 1"/>
    <property type="match status" value="1"/>
</dbReference>
<evidence type="ECO:0000313" key="4">
    <source>
        <dbReference type="Proteomes" id="UP000673447"/>
    </source>
</evidence>
<feature type="chain" id="PRO_5037460241" evidence="1">
    <location>
        <begin position="21"/>
        <end position="424"/>
    </location>
</feature>
<dbReference type="Pfam" id="PF01979">
    <property type="entry name" value="Amidohydro_1"/>
    <property type="match status" value="1"/>
</dbReference>
<dbReference type="InterPro" id="IPR057744">
    <property type="entry name" value="OTAase-like"/>
</dbReference>
<dbReference type="InterPro" id="IPR032466">
    <property type="entry name" value="Metal_Hydrolase"/>
</dbReference>
<feature type="domain" description="Amidohydrolase-related" evidence="2">
    <location>
        <begin position="75"/>
        <end position="420"/>
    </location>
</feature>
<dbReference type="PANTHER" id="PTHR43135">
    <property type="entry name" value="ALPHA-D-RIBOSE 1-METHYLPHOSPHONATE 5-TRIPHOSPHATE DIPHOSPHATASE"/>
    <property type="match status" value="1"/>
</dbReference>
<reference evidence="3" key="1">
    <citation type="journal article" date="2016" name="Int. J. Syst. Evol. Microbiol.">
        <title>Pseudoxanthomonas helianthi sp. nov., isolated from roots of Jerusalem artichoke (Helianthus tuberosus).</title>
        <authorList>
            <person name="Kittiwongwattana C."/>
            <person name="Thawai C."/>
        </authorList>
    </citation>
    <scope>NUCLEOTIDE SEQUENCE</scope>
    <source>
        <strain evidence="3">110414</strain>
    </source>
</reference>
<dbReference type="CDD" id="cd01299">
    <property type="entry name" value="Met_dep_hydrolase_A"/>
    <property type="match status" value="1"/>
</dbReference>
<name>A0A940WZ35_9GAMM</name>
<dbReference type="InterPro" id="IPR051781">
    <property type="entry name" value="Metallo-dep_Hydrolase"/>
</dbReference>
<keyword evidence="1" id="KW-0732">Signal</keyword>
<evidence type="ECO:0000313" key="3">
    <source>
        <dbReference type="EMBL" id="MBP3983558.1"/>
    </source>
</evidence>
<comment type="caution">
    <text evidence="3">The sequence shown here is derived from an EMBL/GenBank/DDBJ whole genome shotgun (WGS) entry which is preliminary data.</text>
</comment>
<dbReference type="RefSeq" id="WP_210535394.1">
    <property type="nucleotide sequence ID" value="NZ_JAGKTC010000001.1"/>
</dbReference>
<accession>A0A940WZ35</accession>
<proteinExistence type="predicted"/>
<dbReference type="Gene3D" id="3.20.20.140">
    <property type="entry name" value="Metal-dependent hydrolases"/>
    <property type="match status" value="1"/>
</dbReference>
<dbReference type="PANTHER" id="PTHR43135:SF3">
    <property type="entry name" value="ALPHA-D-RIBOSE 1-METHYLPHOSPHONATE 5-TRIPHOSPHATE DIPHOSPHATASE"/>
    <property type="match status" value="1"/>
</dbReference>
<gene>
    <name evidence="3" type="ORF">J5837_03890</name>
</gene>
<keyword evidence="4" id="KW-1185">Reference proteome</keyword>
<dbReference type="EMBL" id="JAGKTC010000001">
    <property type="protein sequence ID" value="MBP3983558.1"/>
    <property type="molecule type" value="Genomic_DNA"/>
</dbReference>
<dbReference type="GO" id="GO:0016810">
    <property type="term" value="F:hydrolase activity, acting on carbon-nitrogen (but not peptide) bonds"/>
    <property type="evidence" value="ECO:0007669"/>
    <property type="project" value="InterPro"/>
</dbReference>
<protein>
    <submittedName>
        <fullName evidence="3">Amidohydrolase family protein</fullName>
    </submittedName>
</protein>
<dbReference type="AlphaFoldDB" id="A0A940WZ35"/>
<dbReference type="SUPFAM" id="SSF51556">
    <property type="entry name" value="Metallo-dependent hydrolases"/>
    <property type="match status" value="1"/>
</dbReference>
<organism evidence="3 4">
    <name type="scientific">Pseudoxanthomonas helianthi</name>
    <dbReference type="NCBI Taxonomy" id="1453541"/>
    <lineage>
        <taxon>Bacteria</taxon>
        <taxon>Pseudomonadati</taxon>
        <taxon>Pseudomonadota</taxon>
        <taxon>Gammaproteobacteria</taxon>
        <taxon>Lysobacterales</taxon>
        <taxon>Lysobacteraceae</taxon>
        <taxon>Pseudoxanthomonas</taxon>
    </lineage>
</organism>